<dbReference type="PANTHER" id="PTHR43433">
    <property type="entry name" value="HYDROLASE, ALPHA/BETA FOLD FAMILY PROTEIN"/>
    <property type="match status" value="1"/>
</dbReference>
<dbReference type="OrthoDB" id="9779853at2"/>
<evidence type="ECO:0000259" key="2">
    <source>
        <dbReference type="Pfam" id="PF00561"/>
    </source>
</evidence>
<protein>
    <recommendedName>
        <fullName evidence="2">AB hydrolase-1 domain-containing protein</fullName>
    </recommendedName>
</protein>
<gene>
    <name evidence="3" type="ORF">RHIZ70_3614</name>
</gene>
<dbReference type="InterPro" id="IPR000639">
    <property type="entry name" value="Epox_hydrolase-like"/>
</dbReference>
<evidence type="ECO:0000256" key="1">
    <source>
        <dbReference type="ARBA" id="ARBA00038128"/>
    </source>
</evidence>
<sequence>MEGQTARAREFPVSRRDLLAAGAIGAVTAVTGLGNSIRTAEAATAMQPNQNPTGLKSMASTITTRDGVEIYYKDWGPKTGQPVILSHGWPLNSDSWEAQAFHLAQNGFRVITHDRRGHGRSSQPWDGNDMDHYADDLSDLIEALELRNIILAGFSTGGGEIARYIGRHGTGRIAKAGLISAVPPLMVKTAANPGGLPKEVFDGIQAASLADRSQLYKDIASGPFFGFNRPGAKVSQGMIDSFWLQGMMAGHKNAYDSIIAFSQTDFTEDLKKFDVPTLIVHGDDDQVVPIDAAGRASKKLIPHAELKVYAGAPHGLADTHKDQLNADLLAFARA</sequence>
<dbReference type="Gene3D" id="3.40.50.1820">
    <property type="entry name" value="alpha/beta hydrolase"/>
    <property type="match status" value="1"/>
</dbReference>
<dbReference type="PROSITE" id="PS51318">
    <property type="entry name" value="TAT"/>
    <property type="match status" value="1"/>
</dbReference>
<comment type="similarity">
    <text evidence="1">Belongs to the AB hydrolase superfamily. Bacterial non-heme haloperoxidase / perhydrolase family.</text>
</comment>
<accession>A0A376AJA4</accession>
<dbReference type="PRINTS" id="PR00412">
    <property type="entry name" value="EPOXHYDRLASE"/>
</dbReference>
<dbReference type="GO" id="GO:0003824">
    <property type="term" value="F:catalytic activity"/>
    <property type="evidence" value="ECO:0007669"/>
    <property type="project" value="InterPro"/>
</dbReference>
<feature type="domain" description="AB hydrolase-1" evidence="2">
    <location>
        <begin position="82"/>
        <end position="317"/>
    </location>
</feature>
<dbReference type="PRINTS" id="PR00111">
    <property type="entry name" value="ABHYDROLASE"/>
</dbReference>
<organism evidence="3 4">
    <name type="scientific">Ciceribacter selenitireducens ATCC BAA-1503</name>
    <dbReference type="NCBI Taxonomy" id="1336235"/>
    <lineage>
        <taxon>Bacteria</taxon>
        <taxon>Pseudomonadati</taxon>
        <taxon>Pseudomonadota</taxon>
        <taxon>Alphaproteobacteria</taxon>
        <taxon>Hyphomicrobiales</taxon>
        <taxon>Rhizobiaceae</taxon>
        <taxon>Ciceribacter</taxon>
    </lineage>
</organism>
<dbReference type="Pfam" id="PF00561">
    <property type="entry name" value="Abhydrolase_1"/>
    <property type="match status" value="1"/>
</dbReference>
<dbReference type="InterPro" id="IPR006311">
    <property type="entry name" value="TAT_signal"/>
</dbReference>
<dbReference type="PANTHER" id="PTHR43433:SF3">
    <property type="entry name" value="NON-HEME CHLOROPEROXIDASE"/>
    <property type="match status" value="1"/>
</dbReference>
<dbReference type="Proteomes" id="UP000254764">
    <property type="component" value="Unassembled WGS sequence"/>
</dbReference>
<dbReference type="AlphaFoldDB" id="A0A376AJA4"/>
<evidence type="ECO:0000313" key="4">
    <source>
        <dbReference type="Proteomes" id="UP000254764"/>
    </source>
</evidence>
<dbReference type="FunFam" id="3.40.50.1820:FF:000205">
    <property type="entry name" value="Non-haem bromoperoxidase BPO-A2"/>
    <property type="match status" value="1"/>
</dbReference>
<dbReference type="InterPro" id="IPR000073">
    <property type="entry name" value="AB_hydrolase_1"/>
</dbReference>
<keyword evidence="4" id="KW-1185">Reference proteome</keyword>
<proteinExistence type="inferred from homology"/>
<dbReference type="InterPro" id="IPR050471">
    <property type="entry name" value="AB_hydrolase"/>
</dbReference>
<dbReference type="SUPFAM" id="SSF53474">
    <property type="entry name" value="alpha/beta-Hydrolases"/>
    <property type="match status" value="1"/>
</dbReference>
<reference evidence="4" key="1">
    <citation type="submission" date="2018-07" db="EMBL/GenBank/DDBJ databases">
        <authorList>
            <person name="Peiro R."/>
            <person name="Begona"/>
            <person name="Cbmso G."/>
            <person name="Lopez M."/>
            <person name="Gonzalez S."/>
        </authorList>
    </citation>
    <scope>NUCLEOTIDE SEQUENCE [LARGE SCALE GENOMIC DNA]</scope>
</reference>
<dbReference type="EMBL" id="UEYP01000005">
    <property type="protein sequence ID" value="SSC67906.1"/>
    <property type="molecule type" value="Genomic_DNA"/>
</dbReference>
<dbReference type="InterPro" id="IPR029058">
    <property type="entry name" value="AB_hydrolase_fold"/>
</dbReference>
<evidence type="ECO:0000313" key="3">
    <source>
        <dbReference type="EMBL" id="SSC67906.1"/>
    </source>
</evidence>
<name>A0A376AJA4_9HYPH</name>